<gene>
    <name evidence="2" type="ORF">PAN31108_03773</name>
</gene>
<organism evidence="2 3">
    <name type="scientific">Pandoraea anhela</name>
    <dbReference type="NCBI Taxonomy" id="2508295"/>
    <lineage>
        <taxon>Bacteria</taxon>
        <taxon>Pseudomonadati</taxon>
        <taxon>Pseudomonadota</taxon>
        <taxon>Betaproteobacteria</taxon>
        <taxon>Burkholderiales</taxon>
        <taxon>Burkholderiaceae</taxon>
        <taxon>Pandoraea</taxon>
    </lineage>
</organism>
<evidence type="ECO:0000313" key="2">
    <source>
        <dbReference type="EMBL" id="VVE33827.1"/>
    </source>
</evidence>
<protein>
    <submittedName>
        <fullName evidence="2">Uncharacterized protein</fullName>
    </submittedName>
</protein>
<feature type="region of interest" description="Disordered" evidence="1">
    <location>
        <begin position="1"/>
        <end position="20"/>
    </location>
</feature>
<feature type="region of interest" description="Disordered" evidence="1">
    <location>
        <begin position="57"/>
        <end position="79"/>
    </location>
</feature>
<dbReference type="Proteomes" id="UP000406256">
    <property type="component" value="Unassembled WGS sequence"/>
</dbReference>
<evidence type="ECO:0000313" key="3">
    <source>
        <dbReference type="Proteomes" id="UP000406256"/>
    </source>
</evidence>
<proteinExistence type="predicted"/>
<keyword evidence="3" id="KW-1185">Reference proteome</keyword>
<sequence length="79" mass="8898">MRRPVNPRGDRRRWNPEASGHYGATRLRAYTLRDSLRKKKVAADWLKMVSECADLASTGGTTKHRKRKNAARGGVFGTT</sequence>
<evidence type="ECO:0000256" key="1">
    <source>
        <dbReference type="SAM" id="MobiDB-lite"/>
    </source>
</evidence>
<name>A0A5E4XBZ2_9BURK</name>
<reference evidence="2 3" key="1">
    <citation type="submission" date="2019-08" db="EMBL/GenBank/DDBJ databases">
        <authorList>
            <person name="Peeters C."/>
        </authorList>
    </citation>
    <scope>NUCLEOTIDE SEQUENCE [LARGE SCALE GENOMIC DNA]</scope>
    <source>
        <strain evidence="2 3">LMG 31108</strain>
    </source>
</reference>
<dbReference type="EMBL" id="CABPSB010000015">
    <property type="protein sequence ID" value="VVE33827.1"/>
    <property type="molecule type" value="Genomic_DNA"/>
</dbReference>
<dbReference type="AlphaFoldDB" id="A0A5E4XBZ2"/>
<accession>A0A5E4XBZ2</accession>